<dbReference type="Proteomes" id="UP000315540">
    <property type="component" value="Unassembled WGS sequence"/>
</dbReference>
<dbReference type="AlphaFoldDB" id="A0A504J873"/>
<dbReference type="CDD" id="cd02980">
    <property type="entry name" value="TRX_Fd_family"/>
    <property type="match status" value="1"/>
</dbReference>
<proteinExistence type="predicted"/>
<dbReference type="Gene3D" id="3.40.30.10">
    <property type="entry name" value="Glutaredoxin"/>
    <property type="match status" value="1"/>
</dbReference>
<reference evidence="1 2" key="1">
    <citation type="submission" date="2019-06" db="EMBL/GenBank/DDBJ databases">
        <authorList>
            <person name="Meng X."/>
        </authorList>
    </citation>
    <scope>NUCLEOTIDE SEQUENCE [LARGE SCALE GENOMIC DNA]</scope>
    <source>
        <strain evidence="1 2">M625</strain>
    </source>
</reference>
<accession>A0A504J873</accession>
<sequence>MGKNIPKVSTTFQFCDGGSCRKAKSEIAVREARAYLRNQGLWDNTHTIKTRCNGRCEDAPTWIVQPDNFWYKEVTPEKAISIVKSHTQDNKPVEEYLLYKDGWTSLLTNKEKAAVRPTFKHKTDIEHGEVLIARAFASDQHLYPLFQVLFKEPRPIAVQQNDTIVEIKTAHTVDYTDEYMVHVDGNEINLSLTIASIPKDISDEIANRKVSVAEVIWLKNSATFTKALRLKNKKGEHLATLWIKEEDTHTWEHILNIYLSMDSKHIRIEEHELQ</sequence>
<evidence type="ECO:0000313" key="1">
    <source>
        <dbReference type="EMBL" id="TPN87047.1"/>
    </source>
</evidence>
<gene>
    <name evidence="1" type="ORF">FHK87_05500</name>
</gene>
<dbReference type="OrthoDB" id="9800692at2"/>
<name>A0A504J873_9FLAO</name>
<protein>
    <recommendedName>
        <fullName evidence="3">(2Fe-2S) ferredoxin domain-containing protein</fullName>
    </recommendedName>
</protein>
<dbReference type="InterPro" id="IPR036249">
    <property type="entry name" value="Thioredoxin-like_sf"/>
</dbReference>
<evidence type="ECO:0008006" key="3">
    <source>
        <dbReference type="Google" id="ProtNLM"/>
    </source>
</evidence>
<dbReference type="EMBL" id="VFWZ01000002">
    <property type="protein sequence ID" value="TPN87047.1"/>
    <property type="molecule type" value="Genomic_DNA"/>
</dbReference>
<comment type="caution">
    <text evidence="1">The sequence shown here is derived from an EMBL/GenBank/DDBJ whole genome shotgun (WGS) entry which is preliminary data.</text>
</comment>
<dbReference type="SUPFAM" id="SSF52833">
    <property type="entry name" value="Thioredoxin-like"/>
    <property type="match status" value="1"/>
</dbReference>
<dbReference type="RefSeq" id="WP_140591109.1">
    <property type="nucleotide sequence ID" value="NZ_VFWZ01000002.1"/>
</dbReference>
<keyword evidence="2" id="KW-1185">Reference proteome</keyword>
<organism evidence="1 2">
    <name type="scientific">Aquimarina algicola</name>
    <dbReference type="NCBI Taxonomy" id="2589995"/>
    <lineage>
        <taxon>Bacteria</taxon>
        <taxon>Pseudomonadati</taxon>
        <taxon>Bacteroidota</taxon>
        <taxon>Flavobacteriia</taxon>
        <taxon>Flavobacteriales</taxon>
        <taxon>Flavobacteriaceae</taxon>
        <taxon>Aquimarina</taxon>
    </lineage>
</organism>
<evidence type="ECO:0000313" key="2">
    <source>
        <dbReference type="Proteomes" id="UP000315540"/>
    </source>
</evidence>